<dbReference type="EMBL" id="CAJJDN010000050">
    <property type="protein sequence ID" value="CAD8087058.1"/>
    <property type="molecule type" value="Genomic_DNA"/>
</dbReference>
<dbReference type="AlphaFoldDB" id="A0A8S1N2A3"/>
<dbReference type="Proteomes" id="UP000692954">
    <property type="component" value="Unassembled WGS sequence"/>
</dbReference>
<sequence>MAQIGAAMDSLVKIYNNLKQRNTGEVVDDQGCKKMVYTFVKQGQLDGPGKIVGKCGTKKDHARVFCCQNCFSHYQ</sequence>
<accession>A0A8S1N2A3</accession>
<evidence type="ECO:0000313" key="1">
    <source>
        <dbReference type="EMBL" id="CAD8087058.1"/>
    </source>
</evidence>
<name>A0A8S1N2A3_9CILI</name>
<organism evidence="1 2">
    <name type="scientific">Paramecium sonneborni</name>
    <dbReference type="NCBI Taxonomy" id="65129"/>
    <lineage>
        <taxon>Eukaryota</taxon>
        <taxon>Sar</taxon>
        <taxon>Alveolata</taxon>
        <taxon>Ciliophora</taxon>
        <taxon>Intramacronucleata</taxon>
        <taxon>Oligohymenophorea</taxon>
        <taxon>Peniculida</taxon>
        <taxon>Parameciidae</taxon>
        <taxon>Paramecium</taxon>
    </lineage>
</organism>
<gene>
    <name evidence="1" type="ORF">PSON_ATCC_30995.1.T0500328</name>
</gene>
<proteinExistence type="predicted"/>
<evidence type="ECO:0000313" key="2">
    <source>
        <dbReference type="Proteomes" id="UP000692954"/>
    </source>
</evidence>
<comment type="caution">
    <text evidence="1">The sequence shown here is derived from an EMBL/GenBank/DDBJ whole genome shotgun (WGS) entry which is preliminary data.</text>
</comment>
<reference evidence="1" key="1">
    <citation type="submission" date="2021-01" db="EMBL/GenBank/DDBJ databases">
        <authorList>
            <consortium name="Genoscope - CEA"/>
            <person name="William W."/>
        </authorList>
    </citation>
    <scope>NUCLEOTIDE SEQUENCE</scope>
</reference>
<protein>
    <submittedName>
        <fullName evidence="1">Uncharacterized protein</fullName>
    </submittedName>
</protein>
<keyword evidence="2" id="KW-1185">Reference proteome</keyword>